<dbReference type="EMBL" id="CP012034">
    <property type="protein sequence ID" value="AKP66119.1"/>
    <property type="molecule type" value="Genomic_DNA"/>
</dbReference>
<keyword evidence="4" id="KW-1185">Reference proteome</keyword>
<name>A0A0H4QK87_9LACO</name>
<proteinExistence type="predicted"/>
<feature type="domain" description="IstB-like ATP-binding" evidence="1">
    <location>
        <begin position="62"/>
        <end position="223"/>
    </location>
</feature>
<dbReference type="STRING" id="1007676.ABM34_00150"/>
<dbReference type="Pfam" id="PF01695">
    <property type="entry name" value="IstB_IS21"/>
    <property type="match status" value="1"/>
</dbReference>
<dbReference type="AlphaFoldDB" id="A0A0H4QK87"/>
<reference evidence="3" key="1">
    <citation type="submission" date="2015-07" db="EMBL/GenBank/DDBJ databases">
        <title>Lactobacillus ginsenosidimutans EMML 3041 whole genome sequencing.</title>
        <authorList>
            <person name="Kim M.K."/>
            <person name="Im W.-T."/>
            <person name="Srinivasan S."/>
            <person name="Lee J.-J."/>
        </authorList>
    </citation>
    <scope>NUCLEOTIDE SEQUENCE</scope>
    <source>
        <strain evidence="3">EMML 3041</strain>
    </source>
</reference>
<dbReference type="PATRIC" id="fig|1007676.4.peg.2590"/>
<dbReference type="EMBL" id="CP012034">
    <property type="protein sequence ID" value="AKP68327.1"/>
    <property type="molecule type" value="Genomic_DNA"/>
</dbReference>
<accession>A0A0H4QK87</accession>
<dbReference type="KEGG" id="lgn:ABM34_12785"/>
<evidence type="ECO:0000313" key="3">
    <source>
        <dbReference type="EMBL" id="AKP68327.1"/>
    </source>
</evidence>
<dbReference type="SUPFAM" id="SSF52540">
    <property type="entry name" value="P-loop containing nucleoside triphosphate hydrolases"/>
    <property type="match status" value="1"/>
</dbReference>
<dbReference type="RefSeq" id="WP_048702362.1">
    <property type="nucleotide sequence ID" value="NZ_CP012034.1"/>
</dbReference>
<dbReference type="OrthoDB" id="2052561at2"/>
<dbReference type="Gene3D" id="3.40.50.300">
    <property type="entry name" value="P-loop containing nucleotide triphosphate hydrolases"/>
    <property type="match status" value="1"/>
</dbReference>
<evidence type="ECO:0000313" key="2">
    <source>
        <dbReference type="EMBL" id="AKP66119.1"/>
    </source>
</evidence>
<dbReference type="Proteomes" id="UP000036106">
    <property type="component" value="Chromosome"/>
</dbReference>
<organism evidence="3 4">
    <name type="scientific">Companilactobacillus ginsenosidimutans</name>
    <dbReference type="NCBI Taxonomy" id="1007676"/>
    <lineage>
        <taxon>Bacteria</taxon>
        <taxon>Bacillati</taxon>
        <taxon>Bacillota</taxon>
        <taxon>Bacilli</taxon>
        <taxon>Lactobacillales</taxon>
        <taxon>Lactobacillaceae</taxon>
        <taxon>Companilactobacillus</taxon>
    </lineage>
</organism>
<dbReference type="InterPro" id="IPR027417">
    <property type="entry name" value="P-loop_NTPase"/>
</dbReference>
<dbReference type="PANTHER" id="PTHR30050">
    <property type="entry name" value="CHROMOSOMAL REPLICATION INITIATOR PROTEIN DNAA"/>
    <property type="match status" value="1"/>
</dbReference>
<dbReference type="PANTHER" id="PTHR30050:SF4">
    <property type="entry name" value="ATP-BINDING PROTEIN RV3427C IN INSERTION SEQUENCE-RELATED"/>
    <property type="match status" value="1"/>
</dbReference>
<evidence type="ECO:0000313" key="4">
    <source>
        <dbReference type="Proteomes" id="UP000036106"/>
    </source>
</evidence>
<evidence type="ECO:0000259" key="1">
    <source>
        <dbReference type="Pfam" id="PF01695"/>
    </source>
</evidence>
<dbReference type="InterPro" id="IPR002611">
    <property type="entry name" value="IstB_ATP-bd"/>
</dbReference>
<reference evidence="4" key="2">
    <citation type="submission" date="2015-07" db="EMBL/GenBank/DDBJ databases">
        <title>Lactobacillus ginsenosidimutans/EMML 3141/ whole genome sequencing.</title>
        <authorList>
            <person name="Kim M.K."/>
            <person name="Im W.-T."/>
            <person name="Srinivasan S."/>
            <person name="Lee J.-J."/>
        </authorList>
    </citation>
    <scope>NUCLEOTIDE SEQUENCE [LARGE SCALE GENOMIC DNA]</scope>
    <source>
        <strain evidence="4">EMML 3041</strain>
    </source>
</reference>
<dbReference type="GO" id="GO:0006260">
    <property type="term" value="P:DNA replication"/>
    <property type="evidence" value="ECO:0007669"/>
    <property type="project" value="TreeGrafter"/>
</dbReference>
<protein>
    <recommendedName>
        <fullName evidence="1">IstB-like ATP-binding domain-containing protein</fullName>
    </recommendedName>
</protein>
<dbReference type="KEGG" id="lgn:ABM34_00150"/>
<dbReference type="GO" id="GO:0005524">
    <property type="term" value="F:ATP binding"/>
    <property type="evidence" value="ECO:0007669"/>
    <property type="project" value="InterPro"/>
</dbReference>
<gene>
    <name evidence="2" type="ORF">ABM34_00150</name>
    <name evidence="3" type="ORF">ABM34_12785</name>
</gene>
<sequence>MENLGTIMSELLADLKKKDINIDWDNVKNIDMDERRKQDEINITKRYKAQEKYRMFNSSLVSDIDDLKSVFDDFDADTPEQEQELLQARNIANEIYKGNTSNYLFTGKAGRGKTMLAVSILNGLKSLETDISCLFVSVEMLINLERQAVTDKYNIEKHDVYRIEKCIEKCDVLVLDDLGSETSFASGKEIQPATRFTQEVLFRIADYRKNKANIITTNNTGSELQRMYNGKIISRLLTKKPENVIVFDGKDMREV</sequence>